<organism evidence="1 2">
    <name type="scientific">Corchorus olitorius</name>
    <dbReference type="NCBI Taxonomy" id="93759"/>
    <lineage>
        <taxon>Eukaryota</taxon>
        <taxon>Viridiplantae</taxon>
        <taxon>Streptophyta</taxon>
        <taxon>Embryophyta</taxon>
        <taxon>Tracheophyta</taxon>
        <taxon>Spermatophyta</taxon>
        <taxon>Magnoliopsida</taxon>
        <taxon>eudicotyledons</taxon>
        <taxon>Gunneridae</taxon>
        <taxon>Pentapetalae</taxon>
        <taxon>rosids</taxon>
        <taxon>malvids</taxon>
        <taxon>Malvales</taxon>
        <taxon>Malvaceae</taxon>
        <taxon>Grewioideae</taxon>
        <taxon>Apeibeae</taxon>
        <taxon>Corchorus</taxon>
    </lineage>
</organism>
<comment type="caution">
    <text evidence="1">The sequence shown here is derived from an EMBL/GenBank/DDBJ whole genome shotgun (WGS) entry which is preliminary data.</text>
</comment>
<dbReference type="Proteomes" id="UP000187203">
    <property type="component" value="Unassembled WGS sequence"/>
</dbReference>
<dbReference type="EMBL" id="AWUE01012524">
    <property type="protein sequence ID" value="OMP08985.1"/>
    <property type="molecule type" value="Genomic_DNA"/>
</dbReference>
<dbReference type="OrthoDB" id="1728346at2759"/>
<gene>
    <name evidence="1" type="ORF">COLO4_05924</name>
</gene>
<dbReference type="AlphaFoldDB" id="A0A1R3KPF8"/>
<evidence type="ECO:0000313" key="2">
    <source>
        <dbReference type="Proteomes" id="UP000187203"/>
    </source>
</evidence>
<protein>
    <submittedName>
        <fullName evidence="1">Uncharacterized protein</fullName>
    </submittedName>
</protein>
<reference evidence="2" key="1">
    <citation type="submission" date="2013-09" db="EMBL/GenBank/DDBJ databases">
        <title>Corchorus olitorius genome sequencing.</title>
        <authorList>
            <person name="Alam M."/>
            <person name="Haque M.S."/>
            <person name="Islam M.S."/>
            <person name="Emdad E.M."/>
            <person name="Islam M.M."/>
            <person name="Ahmed B."/>
            <person name="Halim A."/>
            <person name="Hossen Q.M.M."/>
            <person name="Hossain M.Z."/>
            <person name="Ahmed R."/>
            <person name="Khan M.M."/>
            <person name="Islam R."/>
            <person name="Rashid M.M."/>
            <person name="Khan S.A."/>
            <person name="Rahman M.S."/>
            <person name="Alam M."/>
            <person name="Yahiya A.S."/>
            <person name="Khan M.S."/>
            <person name="Azam M.S."/>
            <person name="Haque T."/>
            <person name="Lashkar M.Z.H."/>
            <person name="Akhand A.I."/>
            <person name="Morshed G."/>
            <person name="Roy S."/>
            <person name="Uddin K.S."/>
            <person name="Rabeya T."/>
            <person name="Hossain A.S."/>
            <person name="Chowdhury A."/>
            <person name="Snigdha A.R."/>
            <person name="Mortoza M.S."/>
            <person name="Matin S.A."/>
            <person name="Hoque S.M.E."/>
            <person name="Islam M.K."/>
            <person name="Roy D.K."/>
            <person name="Haider R."/>
            <person name="Moosa M.M."/>
            <person name="Elias S.M."/>
            <person name="Hasan A.M."/>
            <person name="Jahan S."/>
            <person name="Shafiuddin M."/>
            <person name="Mahmood N."/>
            <person name="Shommy N.S."/>
        </authorList>
    </citation>
    <scope>NUCLEOTIDE SEQUENCE [LARGE SCALE GENOMIC DNA]</scope>
    <source>
        <strain evidence="2">cv. O-4</strain>
    </source>
</reference>
<proteinExistence type="predicted"/>
<evidence type="ECO:0000313" key="1">
    <source>
        <dbReference type="EMBL" id="OMP08985.1"/>
    </source>
</evidence>
<sequence length="53" mass="6121">MAHNAPIHRMPFWIQLWGLPLEYQNPTVARRLADTAGRVITVDWDDVFPETSS</sequence>
<accession>A0A1R3KPF8</accession>
<keyword evidence="2" id="KW-1185">Reference proteome</keyword>
<name>A0A1R3KPF8_9ROSI</name>